<dbReference type="PANTHER" id="PTHR30012:SF0">
    <property type="entry name" value="TYPE II SECRETION SYSTEM PROTEIN F-RELATED"/>
    <property type="match status" value="1"/>
</dbReference>
<dbReference type="Gene3D" id="1.20.81.30">
    <property type="entry name" value="Type II secretion system (T2SS), domain F"/>
    <property type="match status" value="2"/>
</dbReference>
<dbReference type="PANTHER" id="PTHR30012">
    <property type="entry name" value="GENERAL SECRETION PATHWAY PROTEIN"/>
    <property type="match status" value="1"/>
</dbReference>
<keyword evidence="5 7" id="KW-1133">Transmembrane helix</keyword>
<name>A0ABS5QMQ9_9BACT</name>
<evidence type="ECO:0000313" key="10">
    <source>
        <dbReference type="Proteomes" id="UP000680365"/>
    </source>
</evidence>
<dbReference type="EMBL" id="JAEDAM010000100">
    <property type="protein sequence ID" value="MBS8122490.1"/>
    <property type="molecule type" value="Genomic_DNA"/>
</dbReference>
<dbReference type="RefSeq" id="WP_213349917.1">
    <property type="nucleotide sequence ID" value="NZ_JAEDAM010000100.1"/>
</dbReference>
<feature type="transmembrane region" description="Helical" evidence="7">
    <location>
        <begin position="334"/>
        <end position="358"/>
    </location>
</feature>
<keyword evidence="3" id="KW-1003">Cell membrane</keyword>
<evidence type="ECO:0000256" key="7">
    <source>
        <dbReference type="SAM" id="Phobius"/>
    </source>
</evidence>
<organism evidence="9 10">
    <name type="scientific">Candidatus Vampirococcus lugosii</name>
    <dbReference type="NCBI Taxonomy" id="2789015"/>
    <lineage>
        <taxon>Bacteria</taxon>
        <taxon>Candidatus Absconditibacteriota</taxon>
        <taxon>Vampirococcus</taxon>
    </lineage>
</organism>
<evidence type="ECO:0000256" key="2">
    <source>
        <dbReference type="ARBA" id="ARBA00005745"/>
    </source>
</evidence>
<dbReference type="InterPro" id="IPR018076">
    <property type="entry name" value="T2SS_GspF_dom"/>
</dbReference>
<feature type="transmembrane region" description="Helical" evidence="7">
    <location>
        <begin position="182"/>
        <end position="201"/>
    </location>
</feature>
<evidence type="ECO:0000256" key="6">
    <source>
        <dbReference type="ARBA" id="ARBA00023136"/>
    </source>
</evidence>
<evidence type="ECO:0000256" key="1">
    <source>
        <dbReference type="ARBA" id="ARBA00004651"/>
    </source>
</evidence>
<evidence type="ECO:0000256" key="3">
    <source>
        <dbReference type="ARBA" id="ARBA00022475"/>
    </source>
</evidence>
<dbReference type="InterPro" id="IPR042094">
    <property type="entry name" value="T2SS_GspF_sf"/>
</dbReference>
<protein>
    <submittedName>
        <fullName evidence="9">Membrane protein, Type II secretory pathway component PulF</fullName>
    </submittedName>
</protein>
<dbReference type="InterPro" id="IPR003004">
    <property type="entry name" value="GspF/PilC"/>
</dbReference>
<evidence type="ECO:0000313" key="9">
    <source>
        <dbReference type="EMBL" id="MBS8122490.1"/>
    </source>
</evidence>
<comment type="subcellular location">
    <subcellularLocation>
        <location evidence="1">Cell membrane</location>
        <topology evidence="1">Multi-pass membrane protein</topology>
    </subcellularLocation>
</comment>
<gene>
    <name evidence="9" type="ORF">VAMP_7420n143</name>
</gene>
<dbReference type="Pfam" id="PF00482">
    <property type="entry name" value="T2SSF"/>
    <property type="match status" value="2"/>
</dbReference>
<comment type="similarity">
    <text evidence="2">Belongs to the GSP F family.</text>
</comment>
<evidence type="ECO:0000256" key="4">
    <source>
        <dbReference type="ARBA" id="ARBA00022692"/>
    </source>
</evidence>
<dbReference type="Proteomes" id="UP000680365">
    <property type="component" value="Unassembled WGS sequence"/>
</dbReference>
<sequence length="363" mass="41526">MFDNIIKKFIENKGKNRFNIKDKIFFFRELAYLINGGIVITDSILMIKENSENIAIKNLCGEIYSSLKKGEQFSRTISRLPKYFNDGDANIIRSGEGSGELVRVLKYLANEYDFLYDIKNKYIGAMIYPALIFFVSLIAVYIIFTVVLPGILVIVHDFDDLELPFATKALINITDFFVQNNISIIIVLIMSILAFSIFLGIQEGKRWFDKQIFKIPIFGNFTRKYLLVKYLRYNKLLISSGMSYKELYSSLKRLFNNYQYISMINDIQKNINIGQDVLEPLKNYRNIIPADVFVLLKSGQESANMIEAIDNAIELYQEEFNKDLNNLSKIIEPILVVFVGGIVAFIALSVFGIVGSILDSVAL</sequence>
<proteinExistence type="inferred from homology"/>
<evidence type="ECO:0000259" key="8">
    <source>
        <dbReference type="Pfam" id="PF00482"/>
    </source>
</evidence>
<keyword evidence="6 7" id="KW-0472">Membrane</keyword>
<keyword evidence="10" id="KW-1185">Reference proteome</keyword>
<feature type="domain" description="Type II secretion system protein GspF" evidence="8">
    <location>
        <begin position="26"/>
        <end position="149"/>
    </location>
</feature>
<dbReference type="PRINTS" id="PR00812">
    <property type="entry name" value="BCTERIALGSPF"/>
</dbReference>
<comment type="caution">
    <text evidence="9">The sequence shown here is derived from an EMBL/GenBank/DDBJ whole genome shotgun (WGS) entry which is preliminary data.</text>
</comment>
<keyword evidence="4 7" id="KW-0812">Transmembrane</keyword>
<feature type="transmembrane region" description="Helical" evidence="7">
    <location>
        <begin position="127"/>
        <end position="155"/>
    </location>
</feature>
<evidence type="ECO:0000256" key="5">
    <source>
        <dbReference type="ARBA" id="ARBA00022989"/>
    </source>
</evidence>
<reference evidence="9 10" key="1">
    <citation type="journal article" date="2021" name="Nat. Commun.">
        <title>Reductive evolution and unique predatory mode in the CPR bacterium Vampirococcus lugosii.</title>
        <authorList>
            <person name="Moreira D."/>
            <person name="Zivanovic Y."/>
            <person name="Lopez-Archilla A.I."/>
            <person name="Iniesto M."/>
            <person name="Lopez-Garcia P."/>
        </authorList>
    </citation>
    <scope>NUCLEOTIDE SEQUENCE [LARGE SCALE GENOMIC DNA]</scope>
    <source>
        <strain evidence="9">Chiprana</strain>
    </source>
</reference>
<accession>A0ABS5QMQ9</accession>
<feature type="domain" description="Type II secretion system protein GspF" evidence="8">
    <location>
        <begin position="236"/>
        <end position="351"/>
    </location>
</feature>